<evidence type="ECO:0000259" key="2">
    <source>
        <dbReference type="Pfam" id="PF00117"/>
    </source>
</evidence>
<reference evidence="3 4" key="1">
    <citation type="journal article" date="2014" name="Genome Announc.">
        <title>Draft Genome Sequence of the Iron-Oxidizing, Acidophilic, and Halotolerant 'Thiobacillus prosperus' Type Strain DSM 5130.</title>
        <authorList>
            <person name="Ossandon F.J."/>
            <person name="Cardenas J.P."/>
            <person name="Corbett M."/>
            <person name="Quatrini R."/>
            <person name="Holmes D.S."/>
            <person name="Watkin E."/>
        </authorList>
    </citation>
    <scope>NUCLEOTIDE SEQUENCE [LARGE SCALE GENOMIC DNA]</scope>
    <source>
        <strain evidence="3 4">DSM 5130</strain>
    </source>
</reference>
<evidence type="ECO:0000256" key="1">
    <source>
        <dbReference type="ARBA" id="ARBA00022962"/>
    </source>
</evidence>
<dbReference type="EMBL" id="JQSG02000006">
    <property type="protein sequence ID" value="OBS08073.1"/>
    <property type="molecule type" value="Genomic_DNA"/>
</dbReference>
<evidence type="ECO:0000313" key="3">
    <source>
        <dbReference type="EMBL" id="OBS08073.1"/>
    </source>
</evidence>
<dbReference type="GO" id="GO:0005829">
    <property type="term" value="C:cytosol"/>
    <property type="evidence" value="ECO:0007669"/>
    <property type="project" value="TreeGrafter"/>
</dbReference>
<dbReference type="OrthoDB" id="9786812at2"/>
<dbReference type="InterPro" id="IPR029062">
    <property type="entry name" value="Class_I_gatase-like"/>
</dbReference>
<dbReference type="NCBIfam" id="TIGR00566">
    <property type="entry name" value="trpG_papA"/>
    <property type="match status" value="1"/>
</dbReference>
<dbReference type="Gene3D" id="3.40.50.880">
    <property type="match status" value="1"/>
</dbReference>
<dbReference type="PRINTS" id="PR00099">
    <property type="entry name" value="CPSGATASE"/>
</dbReference>
<dbReference type="PROSITE" id="PS51273">
    <property type="entry name" value="GATASE_TYPE_1"/>
    <property type="match status" value="1"/>
</dbReference>
<keyword evidence="4" id="KW-1185">Reference proteome</keyword>
<dbReference type="GO" id="GO:0000162">
    <property type="term" value="P:L-tryptophan biosynthetic process"/>
    <property type="evidence" value="ECO:0007669"/>
    <property type="project" value="TreeGrafter"/>
</dbReference>
<dbReference type="CDD" id="cd01743">
    <property type="entry name" value="GATase1_Anthranilate_Synthase"/>
    <property type="match status" value="1"/>
</dbReference>
<dbReference type="GO" id="GO:0046820">
    <property type="term" value="F:4-amino-4-deoxychorismate synthase activity"/>
    <property type="evidence" value="ECO:0007669"/>
    <property type="project" value="TreeGrafter"/>
</dbReference>
<evidence type="ECO:0000313" key="4">
    <source>
        <dbReference type="Proteomes" id="UP000029273"/>
    </source>
</evidence>
<dbReference type="FunFam" id="3.40.50.880:FF:000003">
    <property type="entry name" value="Anthranilate synthase component II"/>
    <property type="match status" value="1"/>
</dbReference>
<dbReference type="PANTHER" id="PTHR43418:SF4">
    <property type="entry name" value="MULTIFUNCTIONAL TRYPTOPHAN BIOSYNTHESIS PROTEIN"/>
    <property type="match status" value="1"/>
</dbReference>
<sequence length="200" mass="21732">MLLMIDNYDSFTYNLVQYLGELGAEVTVRRNDALAPEDIEALAPSHIVISPGPCTPNEAGISLAVIERFAGRIPILGVCLGHQCIGQVYGGRVVHAREIMHGKTSPIHHADRGVFAGLPEPMQATRYHSLVVARDGLPDALEITAWTENEAGGFDEIMGLRHRELAVEGVQFHPESILTPEGHALLANFLRVDSPRRAAA</sequence>
<dbReference type="Pfam" id="PF00117">
    <property type="entry name" value="GATase"/>
    <property type="match status" value="1"/>
</dbReference>
<dbReference type="InterPro" id="IPR050472">
    <property type="entry name" value="Anth_synth/Amidotransfase"/>
</dbReference>
<feature type="domain" description="Glutamine amidotransferase" evidence="2">
    <location>
        <begin position="3"/>
        <end position="190"/>
    </location>
</feature>
<organism evidence="3 4">
    <name type="scientific">Acidihalobacter prosperus</name>
    <dbReference type="NCBI Taxonomy" id="160660"/>
    <lineage>
        <taxon>Bacteria</taxon>
        <taxon>Pseudomonadati</taxon>
        <taxon>Pseudomonadota</taxon>
        <taxon>Gammaproteobacteria</taxon>
        <taxon>Chromatiales</taxon>
        <taxon>Ectothiorhodospiraceae</taxon>
        <taxon>Acidihalobacter</taxon>
    </lineage>
</organism>
<dbReference type="Proteomes" id="UP000029273">
    <property type="component" value="Unassembled WGS sequence"/>
</dbReference>
<dbReference type="PANTHER" id="PTHR43418">
    <property type="entry name" value="MULTIFUNCTIONAL TRYPTOPHAN BIOSYNTHESIS PROTEIN-RELATED"/>
    <property type="match status" value="1"/>
</dbReference>
<protein>
    <submittedName>
        <fullName evidence="3">Anthranilate synthase, amidotransferase component</fullName>
    </submittedName>
</protein>
<dbReference type="InterPro" id="IPR006221">
    <property type="entry name" value="TrpG/PapA_dom"/>
</dbReference>
<dbReference type="GO" id="GO:0004049">
    <property type="term" value="F:anthranilate synthase activity"/>
    <property type="evidence" value="ECO:0007669"/>
    <property type="project" value="TreeGrafter"/>
</dbReference>
<dbReference type="AlphaFoldDB" id="A0A1A6C0I6"/>
<dbReference type="RefSeq" id="WP_065089673.1">
    <property type="nucleotide sequence ID" value="NZ_JQSG02000006.1"/>
</dbReference>
<dbReference type="GO" id="GO:0046654">
    <property type="term" value="P:tetrahydrofolate biosynthetic process"/>
    <property type="evidence" value="ECO:0007669"/>
    <property type="project" value="TreeGrafter"/>
</dbReference>
<accession>A0A1A6C0I6</accession>
<dbReference type="InterPro" id="IPR017926">
    <property type="entry name" value="GATASE"/>
</dbReference>
<dbReference type="PRINTS" id="PR00097">
    <property type="entry name" value="ANTSNTHASEII"/>
</dbReference>
<keyword evidence="1" id="KW-0315">Glutamine amidotransferase</keyword>
<comment type="caution">
    <text evidence="3">The sequence shown here is derived from an EMBL/GenBank/DDBJ whole genome shotgun (WGS) entry which is preliminary data.</text>
</comment>
<name>A0A1A6C0I6_9GAMM</name>
<dbReference type="SUPFAM" id="SSF52317">
    <property type="entry name" value="Class I glutamine amidotransferase-like"/>
    <property type="match status" value="1"/>
</dbReference>
<dbReference type="STRING" id="160660.BJI67_14180"/>
<proteinExistence type="predicted"/>
<gene>
    <name evidence="3" type="ORF">Thpro_022323</name>
</gene>
<dbReference type="PRINTS" id="PR00096">
    <property type="entry name" value="GATASE"/>
</dbReference>